<keyword evidence="2" id="KW-1185">Reference proteome</keyword>
<dbReference type="EMBL" id="JANBUJ010000168">
    <property type="protein sequence ID" value="KAJ2773854.1"/>
    <property type="molecule type" value="Genomic_DNA"/>
</dbReference>
<gene>
    <name evidence="1" type="ORF">IWQ57_001096</name>
</gene>
<comment type="caution">
    <text evidence="1">The sequence shown here is derived from an EMBL/GenBank/DDBJ whole genome shotgun (WGS) entry which is preliminary data.</text>
</comment>
<evidence type="ECO:0000313" key="2">
    <source>
        <dbReference type="Proteomes" id="UP001140234"/>
    </source>
</evidence>
<name>A0ACC1K6A0_9FUNG</name>
<organism evidence="1 2">
    <name type="scientific">Coemansia nantahalensis</name>
    <dbReference type="NCBI Taxonomy" id="2789366"/>
    <lineage>
        <taxon>Eukaryota</taxon>
        <taxon>Fungi</taxon>
        <taxon>Fungi incertae sedis</taxon>
        <taxon>Zoopagomycota</taxon>
        <taxon>Kickxellomycotina</taxon>
        <taxon>Kickxellomycetes</taxon>
        <taxon>Kickxellales</taxon>
        <taxon>Kickxellaceae</taxon>
        <taxon>Coemansia</taxon>
    </lineage>
</organism>
<sequence>MASESNASDAAAGSAAAGSAVRFHTVSPAIRYVNHALSGVTEASQVAVRISEDATQIEYEPARPWIRHATTAALFGATAAAIWYRRLRLARVGGLVSLAGASRPVLSGLAWTTGIAGALNARPTWRAPPAN</sequence>
<dbReference type="Proteomes" id="UP001140234">
    <property type="component" value="Unassembled WGS sequence"/>
</dbReference>
<reference evidence="1" key="1">
    <citation type="submission" date="2022-07" db="EMBL/GenBank/DDBJ databases">
        <title>Phylogenomic reconstructions and comparative analyses of Kickxellomycotina fungi.</title>
        <authorList>
            <person name="Reynolds N.K."/>
            <person name="Stajich J.E."/>
            <person name="Barry K."/>
            <person name="Grigoriev I.V."/>
            <person name="Crous P."/>
            <person name="Smith M.E."/>
        </authorList>
    </citation>
    <scope>NUCLEOTIDE SEQUENCE</scope>
    <source>
        <strain evidence="1">CBS 109366</strain>
    </source>
</reference>
<protein>
    <submittedName>
        <fullName evidence="1">Uncharacterized protein</fullName>
    </submittedName>
</protein>
<evidence type="ECO:0000313" key="1">
    <source>
        <dbReference type="EMBL" id="KAJ2773854.1"/>
    </source>
</evidence>
<accession>A0ACC1K6A0</accession>
<proteinExistence type="predicted"/>